<feature type="compositionally biased region" description="Acidic residues" evidence="1">
    <location>
        <begin position="482"/>
        <end position="492"/>
    </location>
</feature>
<sequence length="512" mass="56312">MEATLDASSLKSLTRALTCISRYGDSMTIQATSDGFTIASANSAASAYCRFLFTPEFFKHYKLQRNADSLTFATPQDEAIVGELKVKGLLAIIKPRGLDRSVEKIVLEIHDGPEFEKNHGESSTRKSSVESKFLVRAHCKHGVIKTHKLIIDVNTTVMTPRVPDASTESRVTIGSEVIKDILDHFPMGKAMKSDPQLIWHFSGTDVRVRSLEGNTKEVNFVSTELRIGADEFEEYYVLTPPITLKWHLREFNATIALAESINIPIELKFTQPDAPLSIAINTERYESFFAISTAAGEVNEDPESRPTRVGSKRREREPEADPPPQPVRKRSNMVVTTSSARSSVMPSGSAPRQPDPPQPQRSPSTPAAPGADREAASPPFHQSTGIFQNVPPSSNNAFRQPTPQEPLFLPGSQAPPPPALLTQADHAFLEQAGLDVENADELFAMMEDEGEEVDIPPSQVFKPIAPSAQSEPPILFQKEEDGSSTEEDDVEDSFLPSTQARSASDFRPLFDD</sequence>
<feature type="compositionally biased region" description="Polar residues" evidence="1">
    <location>
        <begin position="333"/>
        <end position="346"/>
    </location>
</feature>
<keyword evidence="3" id="KW-1185">Reference proteome</keyword>
<dbReference type="PANTHER" id="PTHR15237:SF0">
    <property type="entry name" value="CELL CYCLE CHECKPOINT CONTROL PROTEIN"/>
    <property type="match status" value="1"/>
</dbReference>
<gene>
    <name evidence="2" type="ORF">SISNIDRAFT_279489</name>
</gene>
<organism evidence="2 3">
    <name type="scientific">Sistotremastrum niveocremeum HHB9708</name>
    <dbReference type="NCBI Taxonomy" id="1314777"/>
    <lineage>
        <taxon>Eukaryota</taxon>
        <taxon>Fungi</taxon>
        <taxon>Dikarya</taxon>
        <taxon>Basidiomycota</taxon>
        <taxon>Agaricomycotina</taxon>
        <taxon>Agaricomycetes</taxon>
        <taxon>Sistotremastrales</taxon>
        <taxon>Sistotremastraceae</taxon>
        <taxon>Sertulicium</taxon>
        <taxon>Sertulicium niveocremeum</taxon>
    </lineage>
</organism>
<feature type="region of interest" description="Disordered" evidence="1">
    <location>
        <begin position="296"/>
        <end position="426"/>
    </location>
</feature>
<feature type="region of interest" description="Disordered" evidence="1">
    <location>
        <begin position="449"/>
        <end position="512"/>
    </location>
</feature>
<dbReference type="STRING" id="1314777.A0A164NQH4"/>
<dbReference type="GO" id="GO:0071479">
    <property type="term" value="P:cellular response to ionizing radiation"/>
    <property type="evidence" value="ECO:0007669"/>
    <property type="project" value="TreeGrafter"/>
</dbReference>
<evidence type="ECO:0000313" key="3">
    <source>
        <dbReference type="Proteomes" id="UP000076722"/>
    </source>
</evidence>
<dbReference type="InterPro" id="IPR007268">
    <property type="entry name" value="Rad9/Ddc1"/>
</dbReference>
<dbReference type="GO" id="GO:0030896">
    <property type="term" value="C:checkpoint clamp complex"/>
    <property type="evidence" value="ECO:0007669"/>
    <property type="project" value="InterPro"/>
</dbReference>
<dbReference type="GO" id="GO:0000076">
    <property type="term" value="P:DNA replication checkpoint signaling"/>
    <property type="evidence" value="ECO:0007669"/>
    <property type="project" value="TreeGrafter"/>
</dbReference>
<feature type="compositionally biased region" description="Basic and acidic residues" evidence="1">
    <location>
        <begin position="302"/>
        <end position="319"/>
    </location>
</feature>
<accession>A0A164NQH4</accession>
<name>A0A164NQH4_9AGAM</name>
<dbReference type="Pfam" id="PF04139">
    <property type="entry name" value="Rad9"/>
    <property type="match status" value="1"/>
</dbReference>
<dbReference type="InterPro" id="IPR046938">
    <property type="entry name" value="DNA_clamp_sf"/>
</dbReference>
<evidence type="ECO:0000313" key="2">
    <source>
        <dbReference type="EMBL" id="KZS87936.1"/>
    </source>
</evidence>
<dbReference type="Gene3D" id="3.70.10.10">
    <property type="match status" value="1"/>
</dbReference>
<dbReference type="GO" id="GO:0031573">
    <property type="term" value="P:mitotic intra-S DNA damage checkpoint signaling"/>
    <property type="evidence" value="ECO:0007669"/>
    <property type="project" value="TreeGrafter"/>
</dbReference>
<dbReference type="SUPFAM" id="SSF55979">
    <property type="entry name" value="DNA clamp"/>
    <property type="match status" value="1"/>
</dbReference>
<dbReference type="AlphaFoldDB" id="A0A164NQH4"/>
<reference evidence="2 3" key="1">
    <citation type="journal article" date="2016" name="Mol. Biol. Evol.">
        <title>Comparative Genomics of Early-Diverging Mushroom-Forming Fungi Provides Insights into the Origins of Lignocellulose Decay Capabilities.</title>
        <authorList>
            <person name="Nagy L.G."/>
            <person name="Riley R."/>
            <person name="Tritt A."/>
            <person name="Adam C."/>
            <person name="Daum C."/>
            <person name="Floudas D."/>
            <person name="Sun H."/>
            <person name="Yadav J.S."/>
            <person name="Pangilinan J."/>
            <person name="Larsson K.H."/>
            <person name="Matsuura K."/>
            <person name="Barry K."/>
            <person name="Labutti K."/>
            <person name="Kuo R."/>
            <person name="Ohm R.A."/>
            <person name="Bhattacharya S.S."/>
            <person name="Shirouzu T."/>
            <person name="Yoshinaga Y."/>
            <person name="Martin F.M."/>
            <person name="Grigoriev I.V."/>
            <person name="Hibbett D.S."/>
        </authorList>
    </citation>
    <scope>NUCLEOTIDE SEQUENCE [LARGE SCALE GENOMIC DNA]</scope>
    <source>
        <strain evidence="2 3">HHB9708</strain>
    </source>
</reference>
<evidence type="ECO:0008006" key="4">
    <source>
        <dbReference type="Google" id="ProtNLM"/>
    </source>
</evidence>
<dbReference type="OrthoDB" id="60092at2759"/>
<dbReference type="GO" id="GO:0006281">
    <property type="term" value="P:DNA repair"/>
    <property type="evidence" value="ECO:0007669"/>
    <property type="project" value="TreeGrafter"/>
</dbReference>
<protein>
    <recommendedName>
        <fullName evidence="4">Rad9-domain-containing protein</fullName>
    </recommendedName>
</protein>
<dbReference type="PANTHER" id="PTHR15237">
    <property type="entry name" value="DNA REPAIR PROTEIN RAD9"/>
    <property type="match status" value="1"/>
</dbReference>
<dbReference type="Proteomes" id="UP000076722">
    <property type="component" value="Unassembled WGS sequence"/>
</dbReference>
<dbReference type="EMBL" id="KV419442">
    <property type="protein sequence ID" value="KZS87936.1"/>
    <property type="molecule type" value="Genomic_DNA"/>
</dbReference>
<proteinExistence type="predicted"/>
<feature type="compositionally biased region" description="Polar residues" evidence="1">
    <location>
        <begin position="380"/>
        <end position="402"/>
    </location>
</feature>
<evidence type="ECO:0000256" key="1">
    <source>
        <dbReference type="SAM" id="MobiDB-lite"/>
    </source>
</evidence>